<keyword evidence="11" id="KW-1185">Reference proteome</keyword>
<dbReference type="Proteomes" id="UP000005239">
    <property type="component" value="Unassembled WGS sequence"/>
</dbReference>
<dbReference type="PANTHER" id="PTHR11195:SF13">
    <property type="entry name" value="INVERTEBRATE-TYPE LYSOZYME 2-RELATED"/>
    <property type="match status" value="1"/>
</dbReference>
<evidence type="ECO:0000256" key="5">
    <source>
        <dbReference type="ARBA" id="ARBA00022801"/>
    </source>
</evidence>
<evidence type="ECO:0000256" key="7">
    <source>
        <dbReference type="ARBA" id="ARBA00023157"/>
    </source>
</evidence>
<proteinExistence type="predicted"/>
<dbReference type="EC" id="3.2.1.17" evidence="2"/>
<accession>A0A8R1UE32</accession>
<evidence type="ECO:0000256" key="4">
    <source>
        <dbReference type="ARBA" id="ARBA00022638"/>
    </source>
</evidence>
<dbReference type="GO" id="GO:0031640">
    <property type="term" value="P:killing of cells of another organism"/>
    <property type="evidence" value="ECO:0007669"/>
    <property type="project" value="UniProtKB-KW"/>
</dbReference>
<evidence type="ECO:0000256" key="2">
    <source>
        <dbReference type="ARBA" id="ARBA00012732"/>
    </source>
</evidence>
<name>A0A2A6D357_PRIPA</name>
<sequence length="353" mass="38093">MSRPLDCIQSSIMKVLLILAALIGASVATDCLKCICNKESGCQPIGCVMDVGSLSCGYYQIKSPYYQDCGQPGKQAGDSLDTAWKRCADDYNCSTSCVQAYVARYKGGCPNRGSCEQTARLHNGGASVATDCLKCICNKESGCKPIGCAMDVGSLSCGYYQIKSPYYQDCGQPGKKPGDSLDTAWKRCADDYNCSTGCVQAYVNRYKSKCPNKGSCEQMSRLHNGGPNGCNVSGTQGYWNSIKESGCKPIGCHENLGQLGCGYFQISQDYYQDCGQPGKTAADTITTAWKRCADDYNCSSSCVQAYVAKYKSNCPNKGTCEQMARIHNGGPLGCSTSQTNAYWIYVQQCCRCN</sequence>
<dbReference type="PANTHER" id="PTHR11195">
    <property type="entry name" value="DESTABILASE-RELATED"/>
    <property type="match status" value="1"/>
</dbReference>
<protein>
    <recommendedName>
        <fullName evidence="2">lysozyme</fullName>
        <ecNumber evidence="2">3.2.1.17</ecNumber>
    </recommendedName>
    <alternativeName>
        <fullName evidence="9">1,4-beta-N-acetylmuramidase</fullName>
    </alternativeName>
</protein>
<evidence type="ECO:0000256" key="6">
    <source>
        <dbReference type="ARBA" id="ARBA00023022"/>
    </source>
</evidence>
<dbReference type="PROSITE" id="PS51909">
    <property type="entry name" value="LYSOZYME_I"/>
    <property type="match status" value="3"/>
</dbReference>
<gene>
    <name evidence="10" type="primary">WBGene00112344</name>
</gene>
<reference evidence="11" key="1">
    <citation type="journal article" date="2008" name="Nat. Genet.">
        <title>The Pristionchus pacificus genome provides a unique perspective on nematode lifestyle and parasitism.</title>
        <authorList>
            <person name="Dieterich C."/>
            <person name="Clifton S.W."/>
            <person name="Schuster L.N."/>
            <person name="Chinwalla A."/>
            <person name="Delehaunty K."/>
            <person name="Dinkelacker I."/>
            <person name="Fulton L."/>
            <person name="Fulton R."/>
            <person name="Godfrey J."/>
            <person name="Minx P."/>
            <person name="Mitreva M."/>
            <person name="Roeseler W."/>
            <person name="Tian H."/>
            <person name="Witte H."/>
            <person name="Yang S.P."/>
            <person name="Wilson R.K."/>
            <person name="Sommer R.J."/>
        </authorList>
    </citation>
    <scope>NUCLEOTIDE SEQUENCE [LARGE SCALE GENOMIC DNA]</scope>
    <source>
        <strain evidence="11">PS312</strain>
    </source>
</reference>
<keyword evidence="5" id="KW-0378">Hydrolase</keyword>
<dbReference type="FunFam" id="1.10.530.10:FF:000023">
    <property type="entry name" value="Invertebrate-type lysozyme"/>
    <property type="match status" value="1"/>
</dbReference>
<keyword evidence="7" id="KW-1015">Disulfide bond</keyword>
<evidence type="ECO:0000313" key="11">
    <source>
        <dbReference type="Proteomes" id="UP000005239"/>
    </source>
</evidence>
<evidence type="ECO:0000256" key="1">
    <source>
        <dbReference type="ARBA" id="ARBA00000632"/>
    </source>
</evidence>
<keyword evidence="6" id="KW-0044">Antibiotic</keyword>
<keyword evidence="3" id="KW-0929">Antimicrobial</keyword>
<dbReference type="SUPFAM" id="SSF53955">
    <property type="entry name" value="Lysozyme-like"/>
    <property type="match status" value="3"/>
</dbReference>
<comment type="catalytic activity">
    <reaction evidence="1">
        <text>Hydrolysis of (1-&gt;4)-beta-linkages between N-acetylmuramic acid and N-acetyl-D-glucosamine residues in a peptidoglycan and between N-acetyl-D-glucosamine residues in chitodextrins.</text>
        <dbReference type="EC" id="3.2.1.17"/>
    </reaction>
</comment>
<keyword evidence="4" id="KW-0081">Bacteriolytic enzyme</keyword>
<dbReference type="OrthoDB" id="6337871at2759"/>
<evidence type="ECO:0000256" key="9">
    <source>
        <dbReference type="ARBA" id="ARBA00031262"/>
    </source>
</evidence>
<dbReference type="AlphaFoldDB" id="A0A2A6D357"/>
<dbReference type="InterPro" id="IPR023346">
    <property type="entry name" value="Lysozyme-like_dom_sf"/>
</dbReference>
<evidence type="ECO:0000256" key="3">
    <source>
        <dbReference type="ARBA" id="ARBA00022529"/>
    </source>
</evidence>
<accession>A0A2A6D357</accession>
<dbReference type="InterPro" id="IPR008597">
    <property type="entry name" value="Invert_lysozyme"/>
</dbReference>
<keyword evidence="8" id="KW-0326">Glycosidase</keyword>
<dbReference type="Gene3D" id="1.10.530.10">
    <property type="match status" value="3"/>
</dbReference>
<evidence type="ECO:0000256" key="8">
    <source>
        <dbReference type="ARBA" id="ARBA00023295"/>
    </source>
</evidence>
<dbReference type="CDD" id="cd16890">
    <property type="entry name" value="lyz_i"/>
    <property type="match status" value="1"/>
</dbReference>
<dbReference type="Pfam" id="PF05497">
    <property type="entry name" value="Destabilase"/>
    <property type="match status" value="2"/>
</dbReference>
<evidence type="ECO:0000313" key="10">
    <source>
        <dbReference type="EnsemblMetazoa" id="PPA22790.1"/>
    </source>
</evidence>
<organism evidence="10 11">
    <name type="scientific">Pristionchus pacificus</name>
    <name type="common">Parasitic nematode worm</name>
    <dbReference type="NCBI Taxonomy" id="54126"/>
    <lineage>
        <taxon>Eukaryota</taxon>
        <taxon>Metazoa</taxon>
        <taxon>Ecdysozoa</taxon>
        <taxon>Nematoda</taxon>
        <taxon>Chromadorea</taxon>
        <taxon>Rhabditida</taxon>
        <taxon>Rhabditina</taxon>
        <taxon>Diplogasteromorpha</taxon>
        <taxon>Diplogasteroidea</taxon>
        <taxon>Neodiplogasteridae</taxon>
        <taxon>Pristionchus</taxon>
    </lineage>
</organism>
<dbReference type="GO" id="GO:0050830">
    <property type="term" value="P:defense response to Gram-positive bacterium"/>
    <property type="evidence" value="ECO:0000318"/>
    <property type="project" value="GO_Central"/>
</dbReference>
<dbReference type="EnsemblMetazoa" id="PPA22790.1">
    <property type="protein sequence ID" value="PPA22790.1"/>
    <property type="gene ID" value="WBGene00112344"/>
</dbReference>
<dbReference type="GO" id="GO:0003796">
    <property type="term" value="F:lysozyme activity"/>
    <property type="evidence" value="ECO:0000318"/>
    <property type="project" value="GO_Central"/>
</dbReference>
<reference evidence="10" key="2">
    <citation type="submission" date="2022-06" db="UniProtKB">
        <authorList>
            <consortium name="EnsemblMetazoa"/>
        </authorList>
    </citation>
    <scope>IDENTIFICATION</scope>
    <source>
        <strain evidence="10">PS312</strain>
    </source>
</reference>